<dbReference type="HAMAP" id="MF_01086">
    <property type="entry name" value="UPF0284"/>
    <property type="match status" value="1"/>
</dbReference>
<gene>
    <name evidence="2" type="ORF">ALNOE001_16920</name>
</gene>
<dbReference type="PANTHER" id="PTHR38811:SF1">
    <property type="entry name" value="UPF0284 PROTEIN SLL1500"/>
    <property type="match status" value="1"/>
</dbReference>
<organism evidence="2 3">
    <name type="scientific">Candidatus Methanobinarius endosymbioticus</name>
    <dbReference type="NCBI Taxonomy" id="2006182"/>
    <lineage>
        <taxon>Archaea</taxon>
        <taxon>Methanobacteriati</taxon>
        <taxon>Methanobacteriota</taxon>
        <taxon>Methanomada group</taxon>
        <taxon>Methanobacteria</taxon>
        <taxon>Methanobacteriales</taxon>
        <taxon>Methanobacteriaceae</taxon>
        <taxon>Candidatus Methanobinarius</taxon>
    </lineage>
</organism>
<dbReference type="NCBIfam" id="TIGR00303">
    <property type="entry name" value="nicotinate mononucleotide-dependent phosphoribosyltransferase CobT"/>
    <property type="match status" value="1"/>
</dbReference>
<protein>
    <recommendedName>
        <fullName evidence="1">UPF0284 protein ALNOE001_16920</fullName>
    </recommendedName>
</protein>
<dbReference type="InterPro" id="IPR003200">
    <property type="entry name" value="Nict_dMeBzImd_PRibTrfase"/>
</dbReference>
<keyword evidence="3" id="KW-1185">Reference proteome</keyword>
<dbReference type="Proteomes" id="UP000253099">
    <property type="component" value="Unassembled WGS sequence"/>
</dbReference>
<dbReference type="NCBIfam" id="NF003372">
    <property type="entry name" value="PRK04447.1-5"/>
    <property type="match status" value="1"/>
</dbReference>
<proteinExistence type="inferred from homology"/>
<comment type="similarity">
    <text evidence="1">Belongs to the UPF0284 family.</text>
</comment>
<dbReference type="InterPro" id="IPR036087">
    <property type="entry name" value="Nict_dMeBzImd_PRibTrfase_sf"/>
</dbReference>
<comment type="caution">
    <text evidence="2">The sequence shown here is derived from an EMBL/GenBank/DDBJ whole genome shotgun (WGS) entry which is preliminary data.</text>
</comment>
<dbReference type="EMBL" id="NIZT01000057">
    <property type="protein sequence ID" value="RBQ22634.1"/>
    <property type="molecule type" value="Genomic_DNA"/>
</dbReference>
<name>A0A366MAK6_9EURY</name>
<dbReference type="Gene3D" id="3.40.50.10210">
    <property type="match status" value="1"/>
</dbReference>
<evidence type="ECO:0000313" key="3">
    <source>
        <dbReference type="Proteomes" id="UP000253099"/>
    </source>
</evidence>
<sequence>MEELFKGLKSYGSNELLKELKGKKPFFICTIATTSTAKIPDITGAGATPELTNYTPAGDVELIMRGEMRCCDIPPQTIVDGVSALTPAMLTKASLELTNVPYLLADAGSEIKPDAPVITISKYMKPGDDIRTGKAVDDPEKLFEDSKIIGKELSKSHDYLVIGESIPAGTTTALGVLTALGYDANFKVSGSMPTNPHNLKKDVVMEGLTNGGILDGIGNIGKINPFQAVAAVGDPMIPTVAGMVFGSDVPIILAGGTQMAGLCAFIKAIDPDFDFSRICLGTTSFVANDGTSDLFSIISQIDDINVHVVNPAFEDSSNDGLKNYLKGFVKEGAGAGGSMLMALLLGYSIEEIRKKVEEVCE</sequence>
<dbReference type="PANTHER" id="PTHR38811">
    <property type="match status" value="1"/>
</dbReference>
<dbReference type="CDD" id="cd02439">
    <property type="entry name" value="DMB-PRT_CobT"/>
    <property type="match status" value="1"/>
</dbReference>
<dbReference type="AlphaFoldDB" id="A0A366MAK6"/>
<dbReference type="SUPFAM" id="SSF52733">
    <property type="entry name" value="Nicotinate mononucleotide:5,6-dimethylbenzimidazole phosphoribosyltransferase (CobT)"/>
    <property type="match status" value="1"/>
</dbReference>
<dbReference type="GO" id="GO:0008939">
    <property type="term" value="F:nicotinate-nucleotide-dimethylbenzimidazole phosphoribosyltransferase activity"/>
    <property type="evidence" value="ECO:0007669"/>
    <property type="project" value="InterPro"/>
</dbReference>
<reference evidence="2 3" key="1">
    <citation type="submission" date="2018-06" db="EMBL/GenBank/DDBJ databases">
        <title>Genomic insight into two independent archaeal endosymbiosis events.</title>
        <authorList>
            <person name="Lind A.E."/>
            <person name="Lewis W.H."/>
            <person name="Spang A."/>
            <person name="Guy L."/>
            <person name="Embley M.T."/>
            <person name="Ettema T.J.G."/>
        </authorList>
    </citation>
    <scope>NUCLEOTIDE SEQUENCE [LARGE SCALE GENOMIC DNA]</scope>
    <source>
        <strain evidence="2">NOE</strain>
    </source>
</reference>
<dbReference type="InterPro" id="IPR002805">
    <property type="entry name" value="Nict_dMeBzImd_PRibTrfase_arc"/>
</dbReference>
<accession>A0A366MAK6</accession>
<evidence type="ECO:0000256" key="1">
    <source>
        <dbReference type="HAMAP-Rule" id="MF_01086"/>
    </source>
</evidence>
<evidence type="ECO:0000313" key="2">
    <source>
        <dbReference type="EMBL" id="RBQ22634.1"/>
    </source>
</evidence>